<organism evidence="2 3">
    <name type="scientific">Nonomuraea rosea</name>
    <dbReference type="NCBI Taxonomy" id="638574"/>
    <lineage>
        <taxon>Bacteria</taxon>
        <taxon>Bacillati</taxon>
        <taxon>Actinomycetota</taxon>
        <taxon>Actinomycetes</taxon>
        <taxon>Streptosporangiales</taxon>
        <taxon>Streptosporangiaceae</taxon>
        <taxon>Nonomuraea</taxon>
    </lineage>
</organism>
<evidence type="ECO:0000313" key="2">
    <source>
        <dbReference type="EMBL" id="GAA3626578.1"/>
    </source>
</evidence>
<comment type="caution">
    <text evidence="2">The sequence shown here is derived from an EMBL/GenBank/DDBJ whole genome shotgun (WGS) entry which is preliminary data.</text>
</comment>
<dbReference type="EMBL" id="BAABDQ010000086">
    <property type="protein sequence ID" value="GAA3626578.1"/>
    <property type="molecule type" value="Genomic_DNA"/>
</dbReference>
<dbReference type="Proteomes" id="UP001500630">
    <property type="component" value="Unassembled WGS sequence"/>
</dbReference>
<sequence length="205" mass="22710">MAVSGMGYSPTGQKLLLGPPCFAYWLSAYTGSIRSAPTSWDPSEVEIVEECWLLRFWPVADVAGPALRGEDDSGYVARMREILSLRPGSVAPRTRAWPALRPQPHPDAATAVMRFNAPDPGRAMVRHDPKADSAPEAERGRMDVSSAEVDNDPQLVHETLGDLLYDVLGNLPQNVWSWPRSMLEDYATQLRVDRRLRMKKAHGSG</sequence>
<evidence type="ECO:0000313" key="3">
    <source>
        <dbReference type="Proteomes" id="UP001500630"/>
    </source>
</evidence>
<gene>
    <name evidence="2" type="ORF">GCM10022419_135050</name>
</gene>
<keyword evidence="3" id="KW-1185">Reference proteome</keyword>
<evidence type="ECO:0000256" key="1">
    <source>
        <dbReference type="SAM" id="MobiDB-lite"/>
    </source>
</evidence>
<reference evidence="3" key="1">
    <citation type="journal article" date="2019" name="Int. J. Syst. Evol. Microbiol.">
        <title>The Global Catalogue of Microorganisms (GCM) 10K type strain sequencing project: providing services to taxonomists for standard genome sequencing and annotation.</title>
        <authorList>
            <consortium name="The Broad Institute Genomics Platform"/>
            <consortium name="The Broad Institute Genome Sequencing Center for Infectious Disease"/>
            <person name="Wu L."/>
            <person name="Ma J."/>
        </authorList>
    </citation>
    <scope>NUCLEOTIDE SEQUENCE [LARGE SCALE GENOMIC DNA]</scope>
    <source>
        <strain evidence="3">JCM 17326</strain>
    </source>
</reference>
<proteinExistence type="predicted"/>
<feature type="compositionally biased region" description="Basic and acidic residues" evidence="1">
    <location>
        <begin position="125"/>
        <end position="142"/>
    </location>
</feature>
<name>A0ABP7A7W6_9ACTN</name>
<accession>A0ABP7A7W6</accession>
<protein>
    <submittedName>
        <fullName evidence="2">Uncharacterized protein</fullName>
    </submittedName>
</protein>
<feature type="region of interest" description="Disordered" evidence="1">
    <location>
        <begin position="119"/>
        <end position="153"/>
    </location>
</feature>